<feature type="domain" description="HTH bat-type" evidence="3">
    <location>
        <begin position="144"/>
        <end position="195"/>
    </location>
</feature>
<dbReference type="GeneID" id="79314158"/>
<proteinExistence type="predicted"/>
<evidence type="ECO:0000259" key="3">
    <source>
        <dbReference type="Pfam" id="PF04967"/>
    </source>
</evidence>
<comment type="caution">
    <text evidence="4">The sequence shown here is derived from an EMBL/GenBank/DDBJ whole genome shotgun (WGS) entry which is preliminary data.</text>
</comment>
<gene>
    <name evidence="4" type="ORF">ACFQPE_00100</name>
</gene>
<keyword evidence="2" id="KW-0804">Transcription</keyword>
<accession>A0ABD6A3K2</accession>
<dbReference type="AlphaFoldDB" id="A0ABD6A3K2"/>
<keyword evidence="1" id="KW-0805">Transcription regulation</keyword>
<sequence>MYQAELHLQQEKECVLTDLAREVDAPLDIEIEELHDHNVTFVLHAGERAGSWYDRLSDADAVHHVQRLDGEALLVTKHSCGAYAAVSKNHGVLRRVNRIGPRQRVYHVLVFQREDLKAIIEEFRSIGLVTLGQLTEFGGATSALTTRQREVIETALEAGYFQWPREVTSEELAADLGISRPTFLEHLRKAEGTLLTQLLDETDGRTRW</sequence>
<dbReference type="InterPro" id="IPR007050">
    <property type="entry name" value="HTH_bacterioopsin"/>
</dbReference>
<dbReference type="Proteomes" id="UP001596547">
    <property type="component" value="Unassembled WGS sequence"/>
</dbReference>
<evidence type="ECO:0000256" key="1">
    <source>
        <dbReference type="ARBA" id="ARBA00023015"/>
    </source>
</evidence>
<reference evidence="4 5" key="1">
    <citation type="journal article" date="2019" name="Int. J. Syst. Evol. Microbiol.">
        <title>The Global Catalogue of Microorganisms (GCM) 10K type strain sequencing project: providing services to taxonomists for standard genome sequencing and annotation.</title>
        <authorList>
            <consortium name="The Broad Institute Genomics Platform"/>
            <consortium name="The Broad Institute Genome Sequencing Center for Infectious Disease"/>
            <person name="Wu L."/>
            <person name="Ma J."/>
        </authorList>
    </citation>
    <scope>NUCLEOTIDE SEQUENCE [LARGE SCALE GENOMIC DNA]</scope>
    <source>
        <strain evidence="4 5">PSR21</strain>
    </source>
</reference>
<dbReference type="Pfam" id="PF04967">
    <property type="entry name" value="HTH_10"/>
    <property type="match status" value="1"/>
</dbReference>
<evidence type="ECO:0000256" key="2">
    <source>
        <dbReference type="ARBA" id="ARBA00023163"/>
    </source>
</evidence>
<keyword evidence="5" id="KW-1185">Reference proteome</keyword>
<evidence type="ECO:0000313" key="4">
    <source>
        <dbReference type="EMBL" id="MFC7315199.1"/>
    </source>
</evidence>
<dbReference type="EMBL" id="JBHTBF010000001">
    <property type="protein sequence ID" value="MFC7315199.1"/>
    <property type="molecule type" value="Genomic_DNA"/>
</dbReference>
<organism evidence="4 5">
    <name type="scientific">Halomarina halobia</name>
    <dbReference type="NCBI Taxonomy" id="3033386"/>
    <lineage>
        <taxon>Archaea</taxon>
        <taxon>Methanobacteriati</taxon>
        <taxon>Methanobacteriota</taxon>
        <taxon>Stenosarchaea group</taxon>
        <taxon>Halobacteria</taxon>
        <taxon>Halobacteriales</taxon>
        <taxon>Natronomonadaceae</taxon>
        <taxon>Halomarina</taxon>
    </lineage>
</organism>
<dbReference type="RefSeq" id="WP_276304604.1">
    <property type="nucleotide sequence ID" value="NZ_CP119992.1"/>
</dbReference>
<dbReference type="PANTHER" id="PTHR34236:SF1">
    <property type="entry name" value="DIMETHYL SULFOXIDE REDUCTASE TRANSCRIPTIONAL ACTIVATOR"/>
    <property type="match status" value="1"/>
</dbReference>
<evidence type="ECO:0000313" key="5">
    <source>
        <dbReference type="Proteomes" id="UP001596547"/>
    </source>
</evidence>
<protein>
    <submittedName>
        <fullName evidence="4">Helix-turn-helix domain-containing protein</fullName>
    </submittedName>
</protein>
<name>A0ABD6A3K2_9EURY</name>
<dbReference type="PANTHER" id="PTHR34236">
    <property type="entry name" value="DIMETHYL SULFOXIDE REDUCTASE TRANSCRIPTIONAL ACTIVATOR"/>
    <property type="match status" value="1"/>
</dbReference>